<name>A0A0R3S2P9_9BILA</name>
<evidence type="ECO:0000256" key="1">
    <source>
        <dbReference type="SAM" id="Phobius"/>
    </source>
</evidence>
<reference evidence="3" key="1">
    <citation type="submission" date="2017-02" db="UniProtKB">
        <authorList>
            <consortium name="WormBaseParasite"/>
        </authorList>
    </citation>
    <scope>IDENTIFICATION</scope>
</reference>
<organism evidence="2 3">
    <name type="scientific">Elaeophora elaphi</name>
    <dbReference type="NCBI Taxonomy" id="1147741"/>
    <lineage>
        <taxon>Eukaryota</taxon>
        <taxon>Metazoa</taxon>
        <taxon>Ecdysozoa</taxon>
        <taxon>Nematoda</taxon>
        <taxon>Chromadorea</taxon>
        <taxon>Rhabditida</taxon>
        <taxon>Spirurina</taxon>
        <taxon>Spiruromorpha</taxon>
        <taxon>Filarioidea</taxon>
        <taxon>Onchocercidae</taxon>
        <taxon>Elaeophora</taxon>
    </lineage>
</organism>
<dbReference type="AlphaFoldDB" id="A0A0R3S2P9"/>
<accession>A0A0R3S2P9</accession>
<feature type="transmembrane region" description="Helical" evidence="1">
    <location>
        <begin position="21"/>
        <end position="40"/>
    </location>
</feature>
<dbReference type="Proteomes" id="UP000050640">
    <property type="component" value="Unplaced"/>
</dbReference>
<evidence type="ECO:0000313" key="3">
    <source>
        <dbReference type="WBParaSite" id="EEL_0000899601-mRNA-1"/>
    </source>
</evidence>
<keyword evidence="1" id="KW-0472">Membrane</keyword>
<dbReference type="STRING" id="1147741.A0A0R3S2P9"/>
<dbReference type="WBParaSite" id="EEL_0000899601-mRNA-1">
    <property type="protein sequence ID" value="EEL_0000899601-mRNA-1"/>
    <property type="gene ID" value="EEL_0000899601"/>
</dbReference>
<sequence>MNFMGIFQEKLQADPGFPVTVVSTIINFTLSSLFFCGVTGNPRAGMFAGLLSIPFCLITNILDTERDYQLWKEMEGMRARGIPEILFPKKVKYDWSYYEPLRKEIEQYYNRDMENKQEAS</sequence>
<evidence type="ECO:0000313" key="2">
    <source>
        <dbReference type="Proteomes" id="UP000050640"/>
    </source>
</evidence>
<keyword evidence="2" id="KW-1185">Reference proteome</keyword>
<keyword evidence="1" id="KW-0812">Transmembrane</keyword>
<protein>
    <submittedName>
        <fullName evidence="3">PrgI family protein</fullName>
    </submittedName>
</protein>
<keyword evidence="1" id="KW-1133">Transmembrane helix</keyword>
<proteinExistence type="predicted"/>